<feature type="compositionally biased region" description="Polar residues" evidence="1">
    <location>
        <begin position="1957"/>
        <end position="1966"/>
    </location>
</feature>
<accession>A0A8H7ACT0</accession>
<organism evidence="2 3">
    <name type="scientific">Endocarpon pusillum</name>
    <dbReference type="NCBI Taxonomy" id="364733"/>
    <lineage>
        <taxon>Eukaryota</taxon>
        <taxon>Fungi</taxon>
        <taxon>Dikarya</taxon>
        <taxon>Ascomycota</taxon>
        <taxon>Pezizomycotina</taxon>
        <taxon>Eurotiomycetes</taxon>
        <taxon>Chaetothyriomycetidae</taxon>
        <taxon>Verrucariales</taxon>
        <taxon>Verrucariaceae</taxon>
        <taxon>Endocarpon</taxon>
    </lineage>
</organism>
<feature type="compositionally biased region" description="Basic residues" evidence="1">
    <location>
        <begin position="2276"/>
        <end position="2286"/>
    </location>
</feature>
<feature type="region of interest" description="Disordered" evidence="1">
    <location>
        <begin position="727"/>
        <end position="1102"/>
    </location>
</feature>
<feature type="compositionally biased region" description="Polar residues" evidence="1">
    <location>
        <begin position="1073"/>
        <end position="1083"/>
    </location>
</feature>
<feature type="compositionally biased region" description="Polar residues" evidence="1">
    <location>
        <begin position="1929"/>
        <end position="1939"/>
    </location>
</feature>
<evidence type="ECO:0000313" key="2">
    <source>
        <dbReference type="EMBL" id="KAF7505099.1"/>
    </source>
</evidence>
<feature type="compositionally biased region" description="Polar residues" evidence="1">
    <location>
        <begin position="1"/>
        <end position="21"/>
    </location>
</feature>
<feature type="compositionally biased region" description="Polar residues" evidence="1">
    <location>
        <begin position="403"/>
        <end position="415"/>
    </location>
</feature>
<feature type="compositionally biased region" description="Polar residues" evidence="1">
    <location>
        <begin position="880"/>
        <end position="891"/>
    </location>
</feature>
<dbReference type="EMBL" id="JAACFV010000118">
    <property type="protein sequence ID" value="KAF7505099.1"/>
    <property type="molecule type" value="Genomic_DNA"/>
</dbReference>
<feature type="region of interest" description="Disordered" evidence="1">
    <location>
        <begin position="1827"/>
        <end position="2384"/>
    </location>
</feature>
<feature type="compositionally biased region" description="Low complexity" evidence="1">
    <location>
        <begin position="481"/>
        <end position="503"/>
    </location>
</feature>
<feature type="compositionally biased region" description="Basic and acidic residues" evidence="1">
    <location>
        <begin position="2263"/>
        <end position="2275"/>
    </location>
</feature>
<feature type="compositionally biased region" description="Low complexity" evidence="1">
    <location>
        <begin position="2130"/>
        <end position="2175"/>
    </location>
</feature>
<sequence>MTSPISPSTGQPVNFQTNVNRAKTKRWVEAKSYAYDGDDWGDGDEYEDEDDSPNPQAAPSRNQHAPPPAHLQNTSSSQTYTGQRYGDLPARTSAQFASRSATNPAPIHNRNQPSFDRGDERRAFSTNIGGFEGPYPTAQRSPFPPVEHFPEDQHDDPRRSPQRSPAPLSSLQQGRRPLMDQEPFARTPYMPDNRPSPYSDPRTGPYHGPMPQQGRRSESSGRPSHGDISGGRHSPIRSRPPSHGDIYSGGHSPIRAIPSPLSAVSQPSRDGSPGRSFPPRKSSLSQQANPSGYNQPPMSEPGAEDKQALESPVDVKPLPFIRPADIYKRMAEEKERERRASEESSRRSVDEVEPQKPSKSALNPVQERRSEHGTENMIRETESIKESSDPGQHQTRAEDDGQGLSTDDPNTSTHRPSQHSDRSGVASDTVEQNAETAQMAEPLNQHSQDPHALHHNPSVGFTSVVHQAFDDSQTKVPPTPSSASGNSIIRSNSASASDISPIIERGTSEAGARHMSSTTIKPPTSEDLTPLDPDPLPAPIRPGYRRDSRTPSPGNSPARRPISVGNANALQEEYGAVSASTPTQREPMHDLPSLISRAESPTKGTVRDLAGKFENRSNASSPGRGSPTVEEVSRPSNPRLESFRPSLPGAWNSYTTSTGTSSPARAATPLQTSNNVSQESAPHAEVQEDEIPTAGPPKPREEGYEASGTAFEALAAAGSALSGAFSAVTGIGQDEPSDNEDSTEGSTRNATPVQEGPGSLSPIQEVLSVASSRPPSPPAKDARYEPKRSQAGYFPSPLRASNTAETQTPMRPEMRPQMRPQMLPALSTDNSPQDTENDRLRKEIVRSLTPKSTRGDMPLRADEEPEPVPTTTPVAASSSIQKAQSGVSTPVSEDDESWERPAPVASVNASRQSQSAQFEDEWSAPSPMGETPQQPAESFTGTSDRPLLQKRFSWEASTESVGRLSSAMGMAATTNSPSQFLDTTDSPRTIRASTDSVSSRIPLPSKSSSDGTVHRIQDRPTIIPVTESQEDLPSDSPLHLSTSPADESRKSVDSVSHRELISRHDSDPDPAVQASTPALSPNVTPEHAGKPSLPEKTTSRELSFREILNMNTAQERIMAYNATRQQVARQESGLVSWLQATGSQDAEHHLLLKQNGRPFPEQASGGHAHKPSPSRSKFPRIGASLGGGGQQAHAESNDVSKPSLGSPSSGKLTSQQVQEEGKKLLQSAGKIGGKAGGAAKGLFAKGKNKLRASSSGGDKALLPGRQRSPPVIQIEDAQHSSATATAAPQISPLFPPVDSNSDTWSLSYAASHNISRTTTAATQPPTDKAIIHEQPRYANLGPPEYAENSENSENAVDNKDRLTGPAAPSPQVSAIGSTNHDDIPSRSISEVTRPDEQTADASFHHTHLHRESQTRTDREADAVCPSNLSTTSPHRSRPASPHDAKWTTSLASSNISLRALKAETKDAPATASPGSSYSQAAIGAHLRTGSSQLETRAANSGPGAESLPPGLWPRRSVVSAVSSPSPGPPTSDHNDLSPSITRPSSSPVQQHVDETREVPAPSPATRSPPYEDATPPYSGAVTIDTKEGEAAAERSLLASSDHRQSLLPAYQSPVEEKASPLPSPPAAIIPVSDLSARRREEERRAPSRPFSFIDAHHENIMHRHTASKDSQLTSGTASSLGKELGIDGNESGKRSCSPLYTRPPNEGNFGLHPALRTSNENRPASQNRNLTPPQKSRDQRSLNSGQQRPEQQYRIPGPYGQQFRAPHPITTSSLGGQPLQQQQQQQQQQPPKSAPLAERERTVDYPSMMKNRHKSSEIALTSRAQGTEYALAGIGPPHPAEPSNSSPKPRTGAAKLFRPHSSSKPGVSQDDASDLYESPFKEEKHKERRGNIFRPRSTQESGSKSVQVDSMKSEAGRAQSALEFYQRSPDLQAQGTSQVGGKAKEKEQKLSKKLQRVTASNNQAPTESKKKGAFLRLSGLFGKSGKESIPPPPPPTREEAVQRSAPPQALFRPPPSTAPGRVNSMPYPEQQAHWKGQDQPRISDDRRSNSFRGQTPPVGGYYAPGSQILGLDEKPPLPPLPSTPPPPPPPPRDPDAFIGGRRLSEQRAAEQARLLANFTGPRTQSQAEKPYQPNQPQQPHPTVQPHSAPASTQHFTTTTTTTTTRATQQQHPRATSQRSPPDLRIDTTSSRLNPNRRSQPAPSKITGAVTYTDSGSRGRPPFAEMAPPNPIMTHSNSNPQRHSPYADRTSQHSPYGYGTARGLRKDNLSHAIDLHKRSRSPRNGRRKSFDSQEEELINAQDPANKLGTFSQTHRSKSHPGESGEDAGQEKPWMIDLPVGDDRGNPSGSAANKHGNHNSSSKGAVPPAELQGSRASGDPGSDEEIVMCSTAYPGQEWMPDVEGYGHWGDHV</sequence>
<feature type="compositionally biased region" description="Polar residues" evidence="1">
    <location>
        <begin position="1741"/>
        <end position="1750"/>
    </location>
</feature>
<feature type="compositionally biased region" description="Polar residues" evidence="1">
    <location>
        <begin position="907"/>
        <end position="917"/>
    </location>
</feature>
<feature type="compositionally biased region" description="Polar residues" evidence="1">
    <location>
        <begin position="1716"/>
        <end position="1734"/>
    </location>
</feature>
<feature type="compositionally biased region" description="Polar residues" evidence="1">
    <location>
        <begin position="1668"/>
        <end position="1679"/>
    </location>
</feature>
<name>A0A8H7ACT0_9EURO</name>
<feature type="compositionally biased region" description="Basic and acidic residues" evidence="1">
    <location>
        <begin position="1635"/>
        <end position="1645"/>
    </location>
</feature>
<feature type="compositionally biased region" description="Basic and acidic residues" evidence="1">
    <location>
        <begin position="1046"/>
        <end position="1067"/>
    </location>
</feature>
<comment type="caution">
    <text evidence="2">The sequence shown here is derived from an EMBL/GenBank/DDBJ whole genome shotgun (WGS) entry which is preliminary data.</text>
</comment>
<proteinExistence type="predicted"/>
<feature type="compositionally biased region" description="Gly residues" evidence="1">
    <location>
        <begin position="1230"/>
        <end position="1239"/>
    </location>
</feature>
<feature type="compositionally biased region" description="Polar residues" evidence="1">
    <location>
        <begin position="1488"/>
        <end position="1498"/>
    </location>
</feature>
<feature type="compositionally biased region" description="Polar residues" evidence="1">
    <location>
        <begin position="282"/>
        <end position="297"/>
    </location>
</feature>
<feature type="compositionally biased region" description="Polar residues" evidence="1">
    <location>
        <begin position="652"/>
        <end position="680"/>
    </location>
</feature>
<feature type="compositionally biased region" description="Acidic residues" evidence="1">
    <location>
        <begin position="36"/>
        <end position="52"/>
    </location>
</feature>
<feature type="compositionally biased region" description="Low complexity" evidence="1">
    <location>
        <begin position="807"/>
        <end position="822"/>
    </location>
</feature>
<reference evidence="2" key="1">
    <citation type="submission" date="2020-02" db="EMBL/GenBank/DDBJ databases">
        <authorList>
            <person name="Palmer J.M."/>
        </authorList>
    </citation>
    <scope>NUCLEOTIDE SEQUENCE</scope>
    <source>
        <strain evidence="2">EPUS1.4</strain>
        <tissue evidence="2">Thallus</tissue>
    </source>
</reference>
<feature type="compositionally biased region" description="Basic and acidic residues" evidence="1">
    <location>
        <begin position="853"/>
        <end position="862"/>
    </location>
</feature>
<feature type="compositionally biased region" description="Pro residues" evidence="1">
    <location>
        <begin position="2076"/>
        <end position="2091"/>
    </location>
</feature>
<feature type="compositionally biased region" description="Polar residues" evidence="1">
    <location>
        <begin position="53"/>
        <end position="63"/>
    </location>
</feature>
<feature type="region of interest" description="Disordered" evidence="1">
    <location>
        <begin position="1"/>
        <end position="710"/>
    </location>
</feature>
<feature type="compositionally biased region" description="Basic and acidic residues" evidence="1">
    <location>
        <begin position="366"/>
        <end position="388"/>
    </location>
</feature>
<feature type="compositionally biased region" description="Polar residues" evidence="1">
    <location>
        <begin position="1896"/>
        <end position="1910"/>
    </location>
</feature>
<feature type="compositionally biased region" description="Basic and acidic residues" evidence="1">
    <location>
        <begin position="325"/>
        <end position="356"/>
    </location>
</feature>
<feature type="region of interest" description="Disordered" evidence="1">
    <location>
        <begin position="1461"/>
        <end position="1815"/>
    </location>
</feature>
<feature type="compositionally biased region" description="Polar residues" evidence="1">
    <location>
        <begin position="1279"/>
        <end position="1288"/>
    </location>
</feature>
<evidence type="ECO:0000313" key="3">
    <source>
        <dbReference type="Proteomes" id="UP000606974"/>
    </source>
</evidence>
<feature type="compositionally biased region" description="Basic and acidic residues" evidence="1">
    <location>
        <begin position="2035"/>
        <end position="2048"/>
    </location>
</feature>
<feature type="compositionally biased region" description="Low complexity" evidence="1">
    <location>
        <begin position="522"/>
        <end position="531"/>
    </location>
</feature>
<feature type="compositionally biased region" description="Polar residues" evidence="1">
    <location>
        <begin position="92"/>
        <end position="114"/>
    </location>
</feature>
<keyword evidence="3" id="KW-1185">Reference proteome</keyword>
<evidence type="ECO:0000256" key="1">
    <source>
        <dbReference type="SAM" id="MobiDB-lite"/>
    </source>
</evidence>
<feature type="compositionally biased region" description="Polar residues" evidence="1">
    <location>
        <begin position="2186"/>
        <end position="2201"/>
    </location>
</feature>
<gene>
    <name evidence="2" type="ORF">GJ744_001239</name>
</gene>
<feature type="compositionally biased region" description="Polar residues" evidence="1">
    <location>
        <begin position="1315"/>
        <end position="1325"/>
    </location>
</feature>
<feature type="compositionally biased region" description="Basic and acidic residues" evidence="1">
    <location>
        <begin position="605"/>
        <end position="615"/>
    </location>
</feature>
<dbReference type="Proteomes" id="UP000606974">
    <property type="component" value="Unassembled WGS sequence"/>
</dbReference>
<dbReference type="OrthoDB" id="5151921at2759"/>
<feature type="compositionally biased region" description="Polar residues" evidence="1">
    <location>
        <begin position="972"/>
        <end position="995"/>
    </location>
</feature>
<feature type="compositionally biased region" description="Basic and acidic residues" evidence="1">
    <location>
        <begin position="836"/>
        <end position="845"/>
    </location>
</feature>
<feature type="compositionally biased region" description="Polar residues" evidence="1">
    <location>
        <begin position="2232"/>
        <end position="2241"/>
    </location>
</feature>
<feature type="compositionally biased region" description="Basic and acidic residues" evidence="1">
    <location>
        <begin position="148"/>
        <end position="159"/>
    </location>
</feature>
<feature type="compositionally biased region" description="Low complexity" evidence="1">
    <location>
        <begin position="1513"/>
        <end position="1524"/>
    </location>
</feature>
<feature type="compositionally biased region" description="Low complexity" evidence="1">
    <location>
        <begin position="996"/>
        <end position="1009"/>
    </location>
</feature>
<feature type="region of interest" description="Disordered" evidence="1">
    <location>
        <begin position="1156"/>
        <end position="1295"/>
    </location>
</feature>
<feature type="compositionally biased region" description="Low complexity" evidence="1">
    <location>
        <begin position="869"/>
        <end position="879"/>
    </location>
</feature>
<feature type="compositionally biased region" description="Polar residues" evidence="1">
    <location>
        <begin position="71"/>
        <end position="82"/>
    </location>
</feature>
<feature type="region of interest" description="Disordered" evidence="1">
    <location>
        <begin position="1315"/>
        <end position="1448"/>
    </location>
</feature>
<feature type="compositionally biased region" description="Basic and acidic residues" evidence="1">
    <location>
        <begin position="1409"/>
        <end position="1421"/>
    </location>
</feature>
<feature type="compositionally biased region" description="Low complexity" evidence="1">
    <location>
        <begin position="1200"/>
        <end position="1212"/>
    </location>
</feature>
<feature type="compositionally biased region" description="Polar residues" evidence="1">
    <location>
        <begin position="931"/>
        <end position="943"/>
    </location>
</feature>
<feature type="compositionally biased region" description="Low complexity" evidence="1">
    <location>
        <begin position="1777"/>
        <end position="1791"/>
    </location>
</feature>
<protein>
    <submittedName>
        <fullName evidence="2">Uncharacterized protein</fullName>
    </submittedName>
</protein>
<feature type="compositionally biased region" description="Polar residues" evidence="1">
    <location>
        <begin position="1536"/>
        <end position="1549"/>
    </location>
</feature>
<feature type="compositionally biased region" description="Low complexity" evidence="1">
    <location>
        <begin position="1346"/>
        <end position="1355"/>
    </location>
</feature>